<sequence length="134" mass="15275">MLHPSMSVGQASPSQPNVISASGLRSNRPQRKYEENKQVEVAEGCKMREEKKLMDTLISYNLKSLMPKAEVQIFNGDVIQYRSFIRSFESITSSRLTDEEENLFYLEQYSSGQPREIVQPCLHIAPGTGYQEAR</sequence>
<reference evidence="2" key="1">
    <citation type="submission" date="2023-11" db="EMBL/GenBank/DDBJ databases">
        <title>Genome assemblies of two species of porcelain crab, Petrolisthes cinctipes and Petrolisthes manimaculis (Anomura: Porcellanidae).</title>
        <authorList>
            <person name="Angst P."/>
        </authorList>
    </citation>
    <scope>NUCLEOTIDE SEQUENCE</scope>
    <source>
        <strain evidence="2">PB745_02</strain>
        <tissue evidence="2">Gill</tissue>
    </source>
</reference>
<protein>
    <submittedName>
        <fullName evidence="2">Uncharacterized protein</fullName>
    </submittedName>
</protein>
<dbReference type="PANTHER" id="PTHR47331:SF3">
    <property type="match status" value="1"/>
</dbReference>
<feature type="compositionally biased region" description="Polar residues" evidence="1">
    <location>
        <begin position="7"/>
        <end position="27"/>
    </location>
</feature>
<evidence type="ECO:0000313" key="3">
    <source>
        <dbReference type="Proteomes" id="UP001292094"/>
    </source>
</evidence>
<dbReference type="PANTHER" id="PTHR47331">
    <property type="entry name" value="PHD-TYPE DOMAIN-CONTAINING PROTEIN"/>
    <property type="match status" value="1"/>
</dbReference>
<feature type="region of interest" description="Disordered" evidence="1">
    <location>
        <begin position="1"/>
        <end position="37"/>
    </location>
</feature>
<dbReference type="EMBL" id="JAWZYT010002537">
    <property type="protein sequence ID" value="KAK4303739.1"/>
    <property type="molecule type" value="Genomic_DNA"/>
</dbReference>
<keyword evidence="3" id="KW-1185">Reference proteome</keyword>
<evidence type="ECO:0000256" key="1">
    <source>
        <dbReference type="SAM" id="MobiDB-lite"/>
    </source>
</evidence>
<comment type="caution">
    <text evidence="2">The sequence shown here is derived from an EMBL/GenBank/DDBJ whole genome shotgun (WGS) entry which is preliminary data.</text>
</comment>
<accession>A0AAE1U2I3</accession>
<proteinExistence type="predicted"/>
<gene>
    <name evidence="2" type="ORF">Pmani_024272</name>
</gene>
<dbReference type="Proteomes" id="UP001292094">
    <property type="component" value="Unassembled WGS sequence"/>
</dbReference>
<evidence type="ECO:0000313" key="2">
    <source>
        <dbReference type="EMBL" id="KAK4303739.1"/>
    </source>
</evidence>
<name>A0AAE1U2I3_9EUCA</name>
<dbReference type="AlphaFoldDB" id="A0AAE1U2I3"/>
<organism evidence="2 3">
    <name type="scientific">Petrolisthes manimaculis</name>
    <dbReference type="NCBI Taxonomy" id="1843537"/>
    <lineage>
        <taxon>Eukaryota</taxon>
        <taxon>Metazoa</taxon>
        <taxon>Ecdysozoa</taxon>
        <taxon>Arthropoda</taxon>
        <taxon>Crustacea</taxon>
        <taxon>Multicrustacea</taxon>
        <taxon>Malacostraca</taxon>
        <taxon>Eumalacostraca</taxon>
        <taxon>Eucarida</taxon>
        <taxon>Decapoda</taxon>
        <taxon>Pleocyemata</taxon>
        <taxon>Anomura</taxon>
        <taxon>Galatheoidea</taxon>
        <taxon>Porcellanidae</taxon>
        <taxon>Petrolisthes</taxon>
    </lineage>
</organism>